<sequence>MSSDDFAREGGGEFSESASRQDILLVFDRLADEEPLTTAEVAEELPIGRRALHDRLEKMHRDGDLGKKDFGNRVVWWAEVAPELDPELADELDATADEDEYLSMDELDDRLHE</sequence>
<evidence type="ECO:0000313" key="2">
    <source>
        <dbReference type="EMBL" id="SFP20873.1"/>
    </source>
</evidence>
<evidence type="ECO:0000256" key="1">
    <source>
        <dbReference type="SAM" id="MobiDB-lite"/>
    </source>
</evidence>
<name>A0A1I5NGE9_9EURY</name>
<dbReference type="Proteomes" id="UP000183769">
    <property type="component" value="Unassembled WGS sequence"/>
</dbReference>
<feature type="region of interest" description="Disordered" evidence="1">
    <location>
        <begin position="89"/>
        <end position="113"/>
    </location>
</feature>
<dbReference type="InterPro" id="IPR036390">
    <property type="entry name" value="WH_DNA-bd_sf"/>
</dbReference>
<dbReference type="AlphaFoldDB" id="A0A1I5NGE9"/>
<dbReference type="RefSeq" id="WP_074875394.1">
    <property type="nucleotide sequence ID" value="NZ_FOXI01000002.1"/>
</dbReference>
<accession>A0A1I5NGE9</accession>
<protein>
    <submittedName>
        <fullName evidence="2">Uncharacterized protein</fullName>
    </submittedName>
</protein>
<organism evidence="2 3">
    <name type="scientific">Halolamina pelagica</name>
    <dbReference type="NCBI Taxonomy" id="699431"/>
    <lineage>
        <taxon>Archaea</taxon>
        <taxon>Methanobacteriati</taxon>
        <taxon>Methanobacteriota</taxon>
        <taxon>Stenosarchaea group</taxon>
        <taxon>Halobacteria</taxon>
        <taxon>Halobacteriales</taxon>
        <taxon>Haloferacaceae</taxon>
    </lineage>
</organism>
<evidence type="ECO:0000313" key="3">
    <source>
        <dbReference type="Proteomes" id="UP000183769"/>
    </source>
</evidence>
<dbReference type="SUPFAM" id="SSF46785">
    <property type="entry name" value="Winged helix' DNA-binding domain"/>
    <property type="match status" value="1"/>
</dbReference>
<dbReference type="EMBL" id="FOXI01000002">
    <property type="protein sequence ID" value="SFP20873.1"/>
    <property type="molecule type" value="Genomic_DNA"/>
</dbReference>
<keyword evidence="3" id="KW-1185">Reference proteome</keyword>
<gene>
    <name evidence="2" type="ORF">SAMN05216277_10212</name>
</gene>
<reference evidence="3" key="1">
    <citation type="submission" date="2016-10" db="EMBL/GenBank/DDBJ databases">
        <authorList>
            <person name="Varghese N."/>
            <person name="Submissions S."/>
        </authorList>
    </citation>
    <scope>NUCLEOTIDE SEQUENCE [LARGE SCALE GENOMIC DNA]</scope>
    <source>
        <strain evidence="3">CGMCC 1.10329</strain>
    </source>
</reference>
<proteinExistence type="predicted"/>
<dbReference type="OrthoDB" id="174131at2157"/>